<dbReference type="VEuPathDB" id="FungiDB:SI65_09130"/>
<proteinExistence type="predicted"/>
<name>A0A1E3B3L4_ASPCR</name>
<dbReference type="EMBL" id="JXNT01000016">
    <property type="protein sequence ID" value="ODM15527.1"/>
    <property type="molecule type" value="Genomic_DNA"/>
</dbReference>
<dbReference type="InterPro" id="IPR016162">
    <property type="entry name" value="Ald_DH_N"/>
</dbReference>
<dbReference type="GO" id="GO:0016491">
    <property type="term" value="F:oxidoreductase activity"/>
    <property type="evidence" value="ECO:0007669"/>
    <property type="project" value="InterPro"/>
</dbReference>
<dbReference type="InterPro" id="IPR015590">
    <property type="entry name" value="Aldehyde_DH_dom"/>
</dbReference>
<evidence type="ECO:0000259" key="1">
    <source>
        <dbReference type="Pfam" id="PF00171"/>
    </source>
</evidence>
<feature type="domain" description="Aldehyde dehydrogenase" evidence="1">
    <location>
        <begin position="18"/>
        <end position="68"/>
    </location>
</feature>
<dbReference type="Proteomes" id="UP000094569">
    <property type="component" value="Unassembled WGS sequence"/>
</dbReference>
<evidence type="ECO:0000313" key="3">
    <source>
        <dbReference type="Proteomes" id="UP000094569"/>
    </source>
</evidence>
<keyword evidence="3" id="KW-1185">Reference proteome</keyword>
<protein>
    <recommendedName>
        <fullName evidence="1">Aldehyde dehydrogenase domain-containing protein</fullName>
    </recommendedName>
</protein>
<comment type="caution">
    <text evidence="2">The sequence shown here is derived from an EMBL/GenBank/DDBJ whole genome shotgun (WGS) entry which is preliminary data.</text>
</comment>
<gene>
    <name evidence="2" type="ORF">SI65_09130</name>
</gene>
<organism evidence="2 3">
    <name type="scientific">Aspergillus cristatus</name>
    <name type="common">Chinese Fuzhuan brick tea-fermentation fungus</name>
    <name type="synonym">Eurotium cristatum</name>
    <dbReference type="NCBI Taxonomy" id="573508"/>
    <lineage>
        <taxon>Eukaryota</taxon>
        <taxon>Fungi</taxon>
        <taxon>Dikarya</taxon>
        <taxon>Ascomycota</taxon>
        <taxon>Pezizomycotina</taxon>
        <taxon>Eurotiomycetes</taxon>
        <taxon>Eurotiomycetidae</taxon>
        <taxon>Eurotiales</taxon>
        <taxon>Aspergillaceae</taxon>
        <taxon>Aspergillus</taxon>
        <taxon>Aspergillus subgen. Aspergillus</taxon>
    </lineage>
</organism>
<dbReference type="STRING" id="573508.A0A1E3B3L4"/>
<accession>A0A1E3B3L4</accession>
<dbReference type="InterPro" id="IPR016161">
    <property type="entry name" value="Ald_DH/histidinol_DH"/>
</dbReference>
<dbReference type="Gene3D" id="3.40.605.10">
    <property type="entry name" value="Aldehyde Dehydrogenase, Chain A, domain 1"/>
    <property type="match status" value="1"/>
</dbReference>
<dbReference type="SUPFAM" id="SSF53720">
    <property type="entry name" value="ALDH-like"/>
    <property type="match status" value="1"/>
</dbReference>
<dbReference type="Pfam" id="PF00171">
    <property type="entry name" value="Aldedh"/>
    <property type="match status" value="1"/>
</dbReference>
<dbReference type="OrthoDB" id="310895at2759"/>
<sequence length="83" mass="8972">MSTTAEIETRLFIDGEFVPSSDGAKFDLHSPFTGELVAQVHEAKAVDVDGAVESGKKAFPAWAAMDGTDIYSYQCIPDSEVWS</sequence>
<evidence type="ECO:0000313" key="2">
    <source>
        <dbReference type="EMBL" id="ODM15527.1"/>
    </source>
</evidence>
<reference evidence="2 3" key="1">
    <citation type="journal article" date="2016" name="BMC Genomics">
        <title>Comparative genomic and transcriptomic analyses of the Fuzhuan brick tea-fermentation fungus Aspergillus cristatus.</title>
        <authorList>
            <person name="Ge Y."/>
            <person name="Wang Y."/>
            <person name="Liu Y."/>
            <person name="Tan Y."/>
            <person name="Ren X."/>
            <person name="Zhang X."/>
            <person name="Hyde K.D."/>
            <person name="Liu Y."/>
            <person name="Liu Z."/>
        </authorList>
    </citation>
    <scope>NUCLEOTIDE SEQUENCE [LARGE SCALE GENOMIC DNA]</scope>
    <source>
        <strain evidence="2 3">GZAAS20.1005</strain>
    </source>
</reference>
<dbReference type="AlphaFoldDB" id="A0A1E3B3L4"/>